<dbReference type="Proteomes" id="UP000000437">
    <property type="component" value="Chromosome 16"/>
</dbReference>
<keyword evidence="1" id="KW-1185">Reference proteome</keyword>
<dbReference type="RefSeq" id="XP_073782596.1">
    <property type="nucleotide sequence ID" value="XM_073926495.1"/>
</dbReference>
<evidence type="ECO:0000313" key="2">
    <source>
        <dbReference type="RefSeq" id="XP_073782596.1"/>
    </source>
</evidence>
<reference evidence="2" key="1">
    <citation type="submission" date="2025-08" db="UniProtKB">
        <authorList>
            <consortium name="RefSeq"/>
        </authorList>
    </citation>
    <scope>IDENTIFICATION</scope>
    <source>
        <strain evidence="2">Tuebingen</strain>
        <tissue evidence="2">Fibroblasts and whole tissue</tissue>
    </source>
</reference>
<proteinExistence type="predicted"/>
<evidence type="ECO:0000313" key="1">
    <source>
        <dbReference type="Proteomes" id="UP000000437"/>
    </source>
</evidence>
<sequence>MPLLLLCVLFQALPLSQGLSVTDDHPSIKVSEHDNHTDQQIDLSTLSLSDGCSGTIRAFHQNTTISVTLNLLDAQEKSKLALQICENLGCGHVSEHSTTAAVHNGACVANCILRDSKLHNCTTAAKGDCMNATEVTCEHHKVQLVGGPDHCAGRVELLDSGNWGTVCDDDFNVTAGNIVCGQLNCGSAVRLGFFRAGKGPIHISKMKCNGSESNLWECSSNNNTDSYCGHKNDAGVVCSGSIESSFTNSPTVPELTTLAASTVAMGGSTGVSGAAIGCILLSIALLIFIVLNVAICLHFRKSKKCVIHQRHSNSHTSLQNQSSGEIYHTHNAGIYNTQITPAARSQQYESLGPRMSSNYGSKISQRTNEPLHNLDRLSDSDYEPHNTDELQTLHLNSQRDINDEGSTCSGDRHLHNVEINTSTFMSGDKPPLTSEAPYMHNQAVYVNDSSSTSSGEFYENTKTDTDNMPRAETPSPLLSYDDCHSPQLENKEVDVNDSSSTSSGECYQNTEPDVDDIAKPSERTPSLLEKTPYASLAYGDHQLPGTHSDEDVNDSDSTSSGECYQNIEIDADNPQSEDEESPSFPELSVEIPLTGNTAGYSGCHVPAAHTQGEESPSLPETSIQNPHFAQTTESTDDYKDPDLPRSLSQETDNSSTASEASYVNVPPKTQREDNSADYSDHDYDEVEDW</sequence>
<accession>A0AC58HKR7</accession>
<gene>
    <name evidence="2" type="primary">LOC101885539</name>
</gene>
<organism evidence="1 2">
    <name type="scientific">Danio rerio</name>
    <name type="common">Zebrafish</name>
    <name type="synonym">Brachydanio rerio</name>
    <dbReference type="NCBI Taxonomy" id="7955"/>
    <lineage>
        <taxon>Eukaryota</taxon>
        <taxon>Metazoa</taxon>
        <taxon>Chordata</taxon>
        <taxon>Craniata</taxon>
        <taxon>Vertebrata</taxon>
        <taxon>Euteleostomi</taxon>
        <taxon>Actinopterygii</taxon>
        <taxon>Neopterygii</taxon>
        <taxon>Teleostei</taxon>
        <taxon>Ostariophysi</taxon>
        <taxon>Cypriniformes</taxon>
        <taxon>Danionidae</taxon>
        <taxon>Danioninae</taxon>
        <taxon>Danio</taxon>
    </lineage>
</organism>
<protein>
    <submittedName>
        <fullName evidence="2">Uncharacterized protein isoform X1</fullName>
    </submittedName>
</protein>
<name>A0AC58HKR7_DANRE</name>